<reference evidence="3" key="2">
    <citation type="submission" date="2015-03" db="UniProtKB">
        <authorList>
            <consortium name="EnsemblPlants"/>
        </authorList>
    </citation>
    <scope>IDENTIFICATION</scope>
</reference>
<dbReference type="Pfam" id="PF20241">
    <property type="entry name" value="DUF6598"/>
    <property type="match status" value="1"/>
</dbReference>
<reference evidence="3" key="1">
    <citation type="journal article" date="2009" name="Rice">
        <title>De Novo Next Generation Sequencing of Plant Genomes.</title>
        <authorList>
            <person name="Rounsley S."/>
            <person name="Marri P.R."/>
            <person name="Yu Y."/>
            <person name="He R."/>
            <person name="Sisneros N."/>
            <person name="Goicoechea J.L."/>
            <person name="Lee S.J."/>
            <person name="Angelova A."/>
            <person name="Kudrna D."/>
            <person name="Luo M."/>
            <person name="Affourtit J."/>
            <person name="Desany B."/>
            <person name="Knight J."/>
            <person name="Niazi F."/>
            <person name="Egholm M."/>
            <person name="Wing R.A."/>
        </authorList>
    </citation>
    <scope>NUCLEOTIDE SEQUENCE [LARGE SCALE GENOMIC DNA]</scope>
    <source>
        <strain evidence="3">cv. IRGC 105608</strain>
    </source>
</reference>
<evidence type="ECO:0000259" key="2">
    <source>
        <dbReference type="Pfam" id="PF20241"/>
    </source>
</evidence>
<feature type="region of interest" description="Disordered" evidence="1">
    <location>
        <begin position="1"/>
        <end position="57"/>
    </location>
</feature>
<sequence length="386" mass="43128">MDKGGGAGDCRPPESSSHENEEKNALVIPCSLAPIKTGKKYDQQQEDEENNWEYDEEEEEFLYDIDEDDDMMEASELIGVKHSGGSIYDPDSHPFHSLYCLDDTRETSLLPMRLSARTDHCQSCWTACIVHHGCRMMQIFSIKIAALSNAAADAPIQIYGFMAARDLFDPLRNYIFNRGRDDPFVLPGHYSDPNSLIRLSGPKRGISLENPAVIEYDLKIKKGEDEKDDLQLIDGVAAFSNLTPFHGVYSRRIHGIHGAVDISLALLRNGKESTIQIKIPKLIHGGIHLSISCFVSQIPEEIKLFDGTIVNPSKLRNFVVAVQLRTVLILDFKITPVVAAAGENGSNQIRRYCAFKATAHAGSIQRIQHYFANIDVHVVWSDLMSQ</sequence>
<organism evidence="3">
    <name type="scientific">Oryza barthii</name>
    <dbReference type="NCBI Taxonomy" id="65489"/>
    <lineage>
        <taxon>Eukaryota</taxon>
        <taxon>Viridiplantae</taxon>
        <taxon>Streptophyta</taxon>
        <taxon>Embryophyta</taxon>
        <taxon>Tracheophyta</taxon>
        <taxon>Spermatophyta</taxon>
        <taxon>Magnoliopsida</taxon>
        <taxon>Liliopsida</taxon>
        <taxon>Poales</taxon>
        <taxon>Poaceae</taxon>
        <taxon>BOP clade</taxon>
        <taxon>Oryzoideae</taxon>
        <taxon>Oryzeae</taxon>
        <taxon>Oryzinae</taxon>
        <taxon>Oryza</taxon>
    </lineage>
</organism>
<dbReference type="AlphaFoldDB" id="A0A0D3H1S6"/>
<feature type="compositionally biased region" description="Acidic residues" evidence="1">
    <location>
        <begin position="44"/>
        <end position="57"/>
    </location>
</feature>
<dbReference type="PANTHER" id="PTHR33065">
    <property type="entry name" value="OS07G0486400 PROTEIN"/>
    <property type="match status" value="1"/>
</dbReference>
<dbReference type="EnsemblPlants" id="OBART08G19350.1">
    <property type="protein sequence ID" value="OBART08G19350.1"/>
    <property type="gene ID" value="OBART08G19350"/>
</dbReference>
<dbReference type="InterPro" id="IPR046533">
    <property type="entry name" value="DUF6598"/>
</dbReference>
<name>A0A0D3H1S6_9ORYZ</name>
<accession>A0A0D3H1S6</accession>
<dbReference type="HOGENOM" id="CLU_034147_4_1_1"/>
<dbReference type="Proteomes" id="UP000026960">
    <property type="component" value="Chromosome 8"/>
</dbReference>
<dbReference type="PaxDb" id="65489-OBART08G19350.1"/>
<protein>
    <recommendedName>
        <fullName evidence="2">DUF6598 domain-containing protein</fullName>
    </recommendedName>
</protein>
<evidence type="ECO:0000313" key="4">
    <source>
        <dbReference type="Proteomes" id="UP000026960"/>
    </source>
</evidence>
<keyword evidence="4" id="KW-1185">Reference proteome</keyword>
<dbReference type="PANTHER" id="PTHR33065:SF138">
    <property type="entry name" value="OS09G0442000 PROTEIN"/>
    <property type="match status" value="1"/>
</dbReference>
<evidence type="ECO:0000256" key="1">
    <source>
        <dbReference type="SAM" id="MobiDB-lite"/>
    </source>
</evidence>
<proteinExistence type="predicted"/>
<feature type="domain" description="DUF6598" evidence="2">
    <location>
        <begin position="136"/>
        <end position="377"/>
    </location>
</feature>
<dbReference type="Gramene" id="OBART08G19350.1">
    <property type="protein sequence ID" value="OBART08G19350.1"/>
    <property type="gene ID" value="OBART08G19350"/>
</dbReference>
<evidence type="ECO:0000313" key="3">
    <source>
        <dbReference type="EnsemblPlants" id="OBART08G19350.1"/>
    </source>
</evidence>